<evidence type="ECO:0000256" key="9">
    <source>
        <dbReference type="RuleBase" id="RU000688"/>
    </source>
</evidence>
<evidence type="ECO:0000256" key="3">
    <source>
        <dbReference type="ARBA" id="ARBA00022692"/>
    </source>
</evidence>
<accession>A0A9Q1BUU1</accession>
<organism evidence="12 13">
    <name type="scientific">Holothuria leucospilota</name>
    <name type="common">Black long sea cucumber</name>
    <name type="synonym">Mertensiothuria leucospilota</name>
    <dbReference type="NCBI Taxonomy" id="206669"/>
    <lineage>
        <taxon>Eukaryota</taxon>
        <taxon>Metazoa</taxon>
        <taxon>Echinodermata</taxon>
        <taxon>Eleutherozoa</taxon>
        <taxon>Echinozoa</taxon>
        <taxon>Holothuroidea</taxon>
        <taxon>Aspidochirotacea</taxon>
        <taxon>Aspidochirotida</taxon>
        <taxon>Holothuriidae</taxon>
        <taxon>Holothuria</taxon>
    </lineage>
</organism>
<feature type="transmembrane region" description="Helical" evidence="10">
    <location>
        <begin position="58"/>
        <end position="79"/>
    </location>
</feature>
<dbReference type="Gene3D" id="1.20.1070.10">
    <property type="entry name" value="Rhodopsin 7-helix transmembrane proteins"/>
    <property type="match status" value="1"/>
</dbReference>
<dbReference type="CDD" id="cd00637">
    <property type="entry name" value="7tm_classA_rhodopsin-like"/>
    <property type="match status" value="1"/>
</dbReference>
<evidence type="ECO:0000256" key="5">
    <source>
        <dbReference type="ARBA" id="ARBA00023040"/>
    </source>
</evidence>
<dbReference type="Pfam" id="PF00001">
    <property type="entry name" value="7tm_1"/>
    <property type="match status" value="1"/>
</dbReference>
<dbReference type="PRINTS" id="PR00237">
    <property type="entry name" value="GPCRRHODOPSN"/>
</dbReference>
<gene>
    <name evidence="12" type="ORF">HOLleu_23326</name>
</gene>
<evidence type="ECO:0000256" key="7">
    <source>
        <dbReference type="ARBA" id="ARBA00023170"/>
    </source>
</evidence>
<feature type="transmembrane region" description="Helical" evidence="10">
    <location>
        <begin position="21"/>
        <end position="46"/>
    </location>
</feature>
<evidence type="ECO:0000313" key="13">
    <source>
        <dbReference type="Proteomes" id="UP001152320"/>
    </source>
</evidence>
<keyword evidence="7 9" id="KW-0675">Receptor</keyword>
<dbReference type="EMBL" id="JAIZAY010000011">
    <property type="protein sequence ID" value="KAJ8033172.1"/>
    <property type="molecule type" value="Genomic_DNA"/>
</dbReference>
<evidence type="ECO:0000256" key="2">
    <source>
        <dbReference type="ARBA" id="ARBA00022475"/>
    </source>
</evidence>
<dbReference type="GO" id="GO:0004930">
    <property type="term" value="F:G protein-coupled receptor activity"/>
    <property type="evidence" value="ECO:0007669"/>
    <property type="project" value="UniProtKB-KW"/>
</dbReference>
<evidence type="ECO:0000256" key="1">
    <source>
        <dbReference type="ARBA" id="ARBA00004651"/>
    </source>
</evidence>
<comment type="caution">
    <text evidence="12">The sequence shown here is derived from an EMBL/GenBank/DDBJ whole genome shotgun (WGS) entry which is preliminary data.</text>
</comment>
<evidence type="ECO:0000256" key="4">
    <source>
        <dbReference type="ARBA" id="ARBA00022989"/>
    </source>
</evidence>
<comment type="subcellular location">
    <subcellularLocation>
        <location evidence="1">Cell membrane</location>
        <topology evidence="1">Multi-pass membrane protein</topology>
    </subcellularLocation>
</comment>
<keyword evidence="6 10" id="KW-0472">Membrane</keyword>
<keyword evidence="5 9" id="KW-0297">G-protein coupled receptor</keyword>
<dbReference type="InterPro" id="IPR000276">
    <property type="entry name" value="GPCR_Rhodpsn"/>
</dbReference>
<dbReference type="OrthoDB" id="10044919at2759"/>
<evidence type="ECO:0000256" key="6">
    <source>
        <dbReference type="ARBA" id="ARBA00023136"/>
    </source>
</evidence>
<dbReference type="AlphaFoldDB" id="A0A9Q1BUU1"/>
<dbReference type="PANTHER" id="PTHR24228">
    <property type="entry name" value="B2 BRADYKININ RECEPTOR/ANGIOTENSIN II RECEPTOR"/>
    <property type="match status" value="1"/>
</dbReference>
<evidence type="ECO:0000313" key="12">
    <source>
        <dbReference type="EMBL" id="KAJ8033172.1"/>
    </source>
</evidence>
<evidence type="ECO:0000259" key="11">
    <source>
        <dbReference type="PROSITE" id="PS50262"/>
    </source>
</evidence>
<dbReference type="SUPFAM" id="SSF81321">
    <property type="entry name" value="Family A G protein-coupled receptor-like"/>
    <property type="match status" value="1"/>
</dbReference>
<comment type="similarity">
    <text evidence="9">Belongs to the G-protein coupled receptor 1 family.</text>
</comment>
<dbReference type="PROSITE" id="PS00237">
    <property type="entry name" value="G_PROTEIN_RECEP_F1_1"/>
    <property type="match status" value="1"/>
</dbReference>
<evidence type="ECO:0000256" key="10">
    <source>
        <dbReference type="SAM" id="Phobius"/>
    </source>
</evidence>
<dbReference type="PROSITE" id="PS50262">
    <property type="entry name" value="G_PROTEIN_RECEP_F1_2"/>
    <property type="match status" value="1"/>
</dbReference>
<dbReference type="PANTHER" id="PTHR24228:SF72">
    <property type="entry name" value="G-PROTEIN COUPLED RECEPTORS FAMILY 1 PROFILE DOMAIN-CONTAINING PROTEIN"/>
    <property type="match status" value="1"/>
</dbReference>
<sequence>MENATIFSTDQQELTRNSEDIILGVLNLTEVLVGVPGNSLVLIAVLLSRKLQTLSNAFIVNLAVADLITCLVIPVYFAGEWAKYYYPTLEPICQVALGITHTCVGCSMFTLAAIALNRFLLVLTPISTYRYIYRPWHLFCWIVALWSVPGMIALFPPMVFNTGKLGFDISAHTCVTLKDFPTSQQYEYTLVLGFYPVPLSVIIFCYSGILIKVVKHKRRLKKNNNQENSAVDKQRCIYFFFPILFRSSFQLESTRHKKLTLSPTEVRVTRNFFYVFCAYILLLTPYAICSFTTCAISSYVGPIAIANSVVNPFIYGFNHPIFREVFLSFFKCKGVPEPSWFWIFIKRIATR</sequence>
<name>A0A9Q1BUU1_HOLLE</name>
<evidence type="ECO:0000256" key="8">
    <source>
        <dbReference type="ARBA" id="ARBA00023224"/>
    </source>
</evidence>
<reference evidence="12" key="1">
    <citation type="submission" date="2021-10" db="EMBL/GenBank/DDBJ databases">
        <title>Tropical sea cucumber genome reveals ecological adaptation and Cuvierian tubules defense mechanism.</title>
        <authorList>
            <person name="Chen T."/>
        </authorList>
    </citation>
    <scope>NUCLEOTIDE SEQUENCE</scope>
    <source>
        <strain evidence="12">Nanhai2018</strain>
        <tissue evidence="12">Muscle</tissue>
    </source>
</reference>
<feature type="transmembrane region" description="Helical" evidence="10">
    <location>
        <begin position="136"/>
        <end position="155"/>
    </location>
</feature>
<feature type="transmembrane region" description="Helical" evidence="10">
    <location>
        <begin position="99"/>
        <end position="124"/>
    </location>
</feature>
<dbReference type="GO" id="GO:0005886">
    <property type="term" value="C:plasma membrane"/>
    <property type="evidence" value="ECO:0007669"/>
    <property type="project" value="UniProtKB-SubCell"/>
</dbReference>
<dbReference type="Proteomes" id="UP001152320">
    <property type="component" value="Chromosome 11"/>
</dbReference>
<keyword evidence="8 9" id="KW-0807">Transducer</keyword>
<feature type="transmembrane region" description="Helical" evidence="10">
    <location>
        <begin position="271"/>
        <end position="289"/>
    </location>
</feature>
<keyword evidence="4 10" id="KW-1133">Transmembrane helix</keyword>
<protein>
    <submittedName>
        <fullName evidence="12">Melatonin receptor type 1C</fullName>
    </submittedName>
</protein>
<proteinExistence type="inferred from homology"/>
<keyword evidence="2" id="KW-1003">Cell membrane</keyword>
<dbReference type="InterPro" id="IPR017452">
    <property type="entry name" value="GPCR_Rhodpsn_7TM"/>
</dbReference>
<feature type="domain" description="G-protein coupled receptors family 1 profile" evidence="11">
    <location>
        <begin position="37"/>
        <end position="315"/>
    </location>
</feature>
<keyword evidence="3 9" id="KW-0812">Transmembrane</keyword>
<keyword evidence="13" id="KW-1185">Reference proteome</keyword>
<feature type="transmembrane region" description="Helical" evidence="10">
    <location>
        <begin position="193"/>
        <end position="214"/>
    </location>
</feature>